<keyword evidence="6 9" id="KW-0378">Hydrolase</keyword>
<keyword evidence="7 9" id="KW-1133">Transmembrane helix</keyword>
<keyword evidence="2 9" id="KW-1003">Cell membrane</keyword>
<evidence type="ECO:0000313" key="12">
    <source>
        <dbReference type="EMBL" id="OXM17450.1"/>
    </source>
</evidence>
<feature type="transmembrane region" description="Helical" evidence="9">
    <location>
        <begin position="60"/>
        <end position="77"/>
    </location>
</feature>
<feature type="active site" evidence="9">
    <location>
        <position position="114"/>
    </location>
</feature>
<dbReference type="Pfam" id="PF01252">
    <property type="entry name" value="Peptidase_A8"/>
    <property type="match status" value="1"/>
</dbReference>
<comment type="caution">
    <text evidence="12">The sequence shown here is derived from an EMBL/GenBank/DDBJ whole genome shotgun (WGS) entry which is preliminary data.</text>
</comment>
<keyword evidence="4 9" id="KW-0812">Transmembrane</keyword>
<comment type="pathway">
    <text evidence="9">Protein modification; lipoprotein biosynthesis (signal peptide cleavage).</text>
</comment>
<gene>
    <name evidence="9 12" type="primary">lspA</name>
    <name evidence="12" type="ORF">CGZ75_02985</name>
</gene>
<dbReference type="EC" id="3.4.23.36" evidence="9"/>
<feature type="transmembrane region" description="Helical" evidence="9">
    <location>
        <begin position="35"/>
        <end position="54"/>
    </location>
</feature>
<dbReference type="UniPathway" id="UPA00665"/>
<evidence type="ECO:0000313" key="13">
    <source>
        <dbReference type="Proteomes" id="UP000215145"/>
    </source>
</evidence>
<evidence type="ECO:0000256" key="4">
    <source>
        <dbReference type="ARBA" id="ARBA00022692"/>
    </source>
</evidence>
<dbReference type="AlphaFoldDB" id="A0A229P5S4"/>
<feature type="transmembrane region" description="Helical" evidence="9">
    <location>
        <begin position="124"/>
        <end position="148"/>
    </location>
</feature>
<evidence type="ECO:0000256" key="9">
    <source>
        <dbReference type="HAMAP-Rule" id="MF_00161"/>
    </source>
</evidence>
<evidence type="ECO:0000256" key="5">
    <source>
        <dbReference type="ARBA" id="ARBA00022750"/>
    </source>
</evidence>
<dbReference type="PROSITE" id="PS00855">
    <property type="entry name" value="SPASE_II"/>
    <property type="match status" value="1"/>
</dbReference>
<evidence type="ECO:0000256" key="6">
    <source>
        <dbReference type="ARBA" id="ARBA00022801"/>
    </source>
</evidence>
<evidence type="ECO:0000256" key="1">
    <source>
        <dbReference type="ARBA" id="ARBA00006139"/>
    </source>
</evidence>
<organism evidence="12 13">
    <name type="scientific">Paenibacillus herberti</name>
    <dbReference type="NCBI Taxonomy" id="1619309"/>
    <lineage>
        <taxon>Bacteria</taxon>
        <taxon>Bacillati</taxon>
        <taxon>Bacillota</taxon>
        <taxon>Bacilli</taxon>
        <taxon>Bacillales</taxon>
        <taxon>Paenibacillaceae</taxon>
        <taxon>Paenibacillus</taxon>
    </lineage>
</organism>
<reference evidence="12 13" key="1">
    <citation type="submission" date="2017-07" db="EMBL/GenBank/DDBJ databases">
        <title>Paenibacillus herberti R33 genome sequencing and assembly.</title>
        <authorList>
            <person name="Su W."/>
        </authorList>
    </citation>
    <scope>NUCLEOTIDE SEQUENCE [LARGE SCALE GENOMIC DNA]</scope>
    <source>
        <strain evidence="12 13">R33</strain>
    </source>
</reference>
<dbReference type="OrthoDB" id="9810259at2"/>
<dbReference type="PANTHER" id="PTHR33695">
    <property type="entry name" value="LIPOPROTEIN SIGNAL PEPTIDASE"/>
    <property type="match status" value="1"/>
</dbReference>
<comment type="similarity">
    <text evidence="1 9 11">Belongs to the peptidase A8 family.</text>
</comment>
<comment type="function">
    <text evidence="9 10">This protein specifically catalyzes the removal of signal peptides from prolipoproteins.</text>
</comment>
<proteinExistence type="inferred from homology"/>
<evidence type="ECO:0000256" key="10">
    <source>
        <dbReference type="RuleBase" id="RU000594"/>
    </source>
</evidence>
<dbReference type="RefSeq" id="WP_089524527.1">
    <property type="nucleotide sequence ID" value="NZ_NMUQ01000001.1"/>
</dbReference>
<evidence type="ECO:0000256" key="7">
    <source>
        <dbReference type="ARBA" id="ARBA00022989"/>
    </source>
</evidence>
<protein>
    <recommendedName>
        <fullName evidence="9">Lipoprotein signal peptidase</fullName>
        <ecNumber evidence="9">3.4.23.36</ecNumber>
    </recommendedName>
    <alternativeName>
        <fullName evidence="9">Prolipoprotein signal peptidase</fullName>
    </alternativeName>
    <alternativeName>
        <fullName evidence="9">Signal peptidase II</fullName>
        <shortName evidence="9">SPase II</shortName>
    </alternativeName>
</protein>
<dbReference type="PRINTS" id="PR00781">
    <property type="entry name" value="LIPOSIGPTASE"/>
</dbReference>
<feature type="active site" evidence="9">
    <location>
        <position position="132"/>
    </location>
</feature>
<dbReference type="HAMAP" id="MF_00161">
    <property type="entry name" value="LspA"/>
    <property type="match status" value="1"/>
</dbReference>
<feature type="transmembrane region" description="Helical" evidence="9">
    <location>
        <begin position="6"/>
        <end position="23"/>
    </location>
</feature>
<dbReference type="GO" id="GO:0006508">
    <property type="term" value="P:proteolysis"/>
    <property type="evidence" value="ECO:0007669"/>
    <property type="project" value="UniProtKB-KW"/>
</dbReference>
<dbReference type="EMBL" id="NMUQ01000001">
    <property type="protein sequence ID" value="OXM17450.1"/>
    <property type="molecule type" value="Genomic_DNA"/>
</dbReference>
<comment type="catalytic activity">
    <reaction evidence="9 10">
        <text>Release of signal peptides from bacterial membrane prolipoproteins. Hydrolyzes -Xaa-Yaa-Zaa-|-(S,diacylglyceryl)Cys-, in which Xaa is hydrophobic (preferably Leu), and Yaa (Ala or Ser) and Zaa (Gly or Ala) have small, neutral side chains.</text>
        <dbReference type="EC" id="3.4.23.36"/>
    </reaction>
</comment>
<accession>A0A229P5S4</accession>
<keyword evidence="5 9" id="KW-0064">Aspartyl protease</keyword>
<evidence type="ECO:0000256" key="11">
    <source>
        <dbReference type="RuleBase" id="RU004181"/>
    </source>
</evidence>
<evidence type="ECO:0000256" key="3">
    <source>
        <dbReference type="ARBA" id="ARBA00022670"/>
    </source>
</evidence>
<dbReference type="PANTHER" id="PTHR33695:SF1">
    <property type="entry name" value="LIPOPROTEIN SIGNAL PEPTIDASE"/>
    <property type="match status" value="1"/>
</dbReference>
<dbReference type="GO" id="GO:0004190">
    <property type="term" value="F:aspartic-type endopeptidase activity"/>
    <property type="evidence" value="ECO:0007669"/>
    <property type="project" value="UniProtKB-UniRule"/>
</dbReference>
<sequence>MKGYSYLVAIAAILVDQLAKLIIINRLELYEQIKVIGNFFIITSIRNTGAAFSILEGQQLFFLIITPLVVAGIAWYIHQQRKSGNTWLFTALGLVLGGAIGNFIDRLLYGHVVDFLSFNFGSYSFAVFNLADTSLTIGVIMIIVDTLLEDRRARKAARNNEGKDQPKEILHTED</sequence>
<comment type="subcellular location">
    <subcellularLocation>
        <location evidence="9">Cell membrane</location>
        <topology evidence="9">Multi-pass membrane protein</topology>
    </subcellularLocation>
</comment>
<feature type="transmembrane region" description="Helical" evidence="9">
    <location>
        <begin position="84"/>
        <end position="104"/>
    </location>
</feature>
<keyword evidence="13" id="KW-1185">Reference proteome</keyword>
<dbReference type="GO" id="GO:0005886">
    <property type="term" value="C:plasma membrane"/>
    <property type="evidence" value="ECO:0007669"/>
    <property type="project" value="UniProtKB-SubCell"/>
</dbReference>
<evidence type="ECO:0000256" key="8">
    <source>
        <dbReference type="ARBA" id="ARBA00023136"/>
    </source>
</evidence>
<name>A0A229P5S4_9BACL</name>
<dbReference type="InterPro" id="IPR001872">
    <property type="entry name" value="Peptidase_A8"/>
</dbReference>
<keyword evidence="3 9" id="KW-0645">Protease</keyword>
<dbReference type="NCBIfam" id="TIGR00077">
    <property type="entry name" value="lspA"/>
    <property type="match status" value="1"/>
</dbReference>
<dbReference type="Proteomes" id="UP000215145">
    <property type="component" value="Unassembled WGS sequence"/>
</dbReference>
<evidence type="ECO:0000256" key="2">
    <source>
        <dbReference type="ARBA" id="ARBA00022475"/>
    </source>
</evidence>
<keyword evidence="8 9" id="KW-0472">Membrane</keyword>